<keyword evidence="2" id="KW-0813">Transport</keyword>
<proteinExistence type="inferred from homology"/>
<protein>
    <submittedName>
        <fullName evidence="8">DUF1681 domain-containing protein</fullName>
    </submittedName>
</protein>
<dbReference type="PANTHER" id="PTHR12847">
    <property type="entry name" value="ATP-BINDING CASSETTE ABC TRANSPORTER-RELATED"/>
    <property type="match status" value="1"/>
</dbReference>
<dbReference type="GO" id="GO:0015031">
    <property type="term" value="P:protein transport"/>
    <property type="evidence" value="ECO:0007669"/>
    <property type="project" value="UniProtKB-KW"/>
</dbReference>
<feature type="compositionally biased region" description="Gly residues" evidence="5">
    <location>
        <begin position="160"/>
        <end position="173"/>
    </location>
</feature>
<feature type="region of interest" description="Disordered" evidence="5">
    <location>
        <begin position="595"/>
        <end position="616"/>
    </location>
</feature>
<evidence type="ECO:0000256" key="4">
    <source>
        <dbReference type="ARBA" id="ARBA00022927"/>
    </source>
</evidence>
<feature type="region of interest" description="Disordered" evidence="5">
    <location>
        <begin position="390"/>
        <end position="417"/>
    </location>
</feature>
<dbReference type="GO" id="GO:0006897">
    <property type="term" value="P:endocytosis"/>
    <property type="evidence" value="ECO:0007669"/>
    <property type="project" value="UniProtKB-KW"/>
</dbReference>
<evidence type="ECO:0000256" key="3">
    <source>
        <dbReference type="ARBA" id="ARBA00022583"/>
    </source>
</evidence>
<feature type="domain" description="NECAP PHear" evidence="6">
    <location>
        <begin position="1249"/>
        <end position="1406"/>
    </location>
</feature>
<dbReference type="InterPro" id="IPR011993">
    <property type="entry name" value="PH-like_dom_sf"/>
</dbReference>
<feature type="compositionally biased region" description="Basic and acidic residues" evidence="5">
    <location>
        <begin position="879"/>
        <end position="889"/>
    </location>
</feature>
<dbReference type="Gene3D" id="2.30.29.30">
    <property type="entry name" value="Pleckstrin-homology domain (PH domain)/Phosphotyrosine-binding domain (PTB)"/>
    <property type="match status" value="1"/>
</dbReference>
<evidence type="ECO:0000259" key="6">
    <source>
        <dbReference type="Pfam" id="PF07933"/>
    </source>
</evidence>
<organism evidence="7 8">
    <name type="scientific">Macrostomum lignano</name>
    <dbReference type="NCBI Taxonomy" id="282301"/>
    <lineage>
        <taxon>Eukaryota</taxon>
        <taxon>Metazoa</taxon>
        <taxon>Spiralia</taxon>
        <taxon>Lophotrochozoa</taxon>
        <taxon>Platyhelminthes</taxon>
        <taxon>Rhabditophora</taxon>
        <taxon>Macrostomorpha</taxon>
        <taxon>Macrostomida</taxon>
        <taxon>Macrostomidae</taxon>
        <taxon>Macrostomum</taxon>
    </lineage>
</organism>
<dbReference type="PANTHER" id="PTHR12847:SF9">
    <property type="entry name" value="NECAP-LIKE PROTEIN CG9132"/>
    <property type="match status" value="1"/>
</dbReference>
<accession>A0A1I8H0T9</accession>
<dbReference type="Pfam" id="PF07933">
    <property type="entry name" value="DUF1681"/>
    <property type="match status" value="1"/>
</dbReference>
<dbReference type="CDD" id="cd13228">
    <property type="entry name" value="PHear_NECAP"/>
    <property type="match status" value="1"/>
</dbReference>
<dbReference type="WBParaSite" id="maker-uti_cns_0003833-snap-gene-0.2-mRNA-1">
    <property type="protein sequence ID" value="maker-uti_cns_0003833-snap-gene-0.2-mRNA-1"/>
    <property type="gene ID" value="maker-uti_cns_0003833-snap-gene-0.2"/>
</dbReference>
<keyword evidence="4" id="KW-0653">Protein transport</keyword>
<name>A0A1I8H0T9_9PLAT</name>
<evidence type="ECO:0000313" key="7">
    <source>
        <dbReference type="Proteomes" id="UP000095280"/>
    </source>
</evidence>
<sequence>LTCAHNGVQIGSADSAIAVEHRHLAAVGVAAHQLAAGQALGRLETSAGRARASAGRALEVAALQQQVGIVGRQADQPGRLPGIPDSRAGSSGLQPGRVLAWPQGHQLLCGQVARPAGQLQQAGQPGELRLGRGRRLRLRRRRGVGQGAIENGGATEQRQAGGGDLIGQAGAGQGGWRQADGAAALADQPVEFPTVAVVSRGVGIGVGVSGSVGIARQGQRQIGTLEMQQQAQVINSQLMQPVEIRVRSDRPLSHCADEGGQADRASLRQGGEQRPLRGPAGSLGRLQAKCHRQEQRVGFFWQLPACRHQLRRQKASEASAEASLPDPDEYGNSRVVAGNTQRLRSFGAGPGVVVVIFSKSDNSRLGGGLRRPFWQAGCDPDRCMAWPHDEKCEPSNSSASTKQPDQSVSRDRPRSWLSTVERCTSPARSMGSLESGRLASWHSRQVRPGCGSCATVRLGPAKIGPPGLTNKRSVGPSTSRSRLCRILRRCRSAAFIVGLFNQVAVLGQEVLLHSHHLGHQAVPPILSQLLLLTPTNLGLGGVPGRVQAARAATADFSSLVAATFAAFALTGAHCLTESIARRDFGTDSIADIKLASPMPDSTQSRNRRSPRQDSFQLHLRPMPLRAGAGVLGCLDNGTHQAEHDVAVQQFNNRLVGCGKGRQLRRPNNWQVGGWRSCPPFGHAVQRLGGGRLGQARVERIEPAVVLLAQVELAFVLALTVQQFRMRLRLRNQMLQQIFFNHFHKGYRLANARHSTFAHHIDEAAQHLFNNRPFGLIVVALGGRFTRTRSSQSPAMNWSGGTVAAASCTRCRSLRDMPTAADWWLLYCRFTFIRAKPLRFHRPAAIWADQASCLADVSQAISKPGRLQRVSPDQRLKVRNEHPAGHERSQRSPGQHVSGQTDSLSGIGQEIGTERRFLFNSVEHLAQYIEADVANNVAPGAAGVLEQAVHLQEAWQSLVNCREKVRLQLFEVVMQQVFDIAHQVQAAIPARERHSVIFAELHVQSGNLALVAGLHQQRLDQHLDKGFASCFPQVIGVHQQVVHQRLPWCPFGAGQVINGGQKAFAEQLVQTVWKMCRPCQPSSKPLDSLMVPRISEHNFLAEAQSDKLTTLRPSLSTTVAKGVLPASLSVRLGGIRALAVWQPAAQQIKIHLIQAVYVAWQPDTILQQDCAKAICHASRQFFDGGHGGARLTAGLPLVQGAPVIALERFGIAAIAVAAVARGQQTVNKMSSEEANVGGAAESAEAEQSGYESVLCVKPDVKVFRLPPRQSNRAVRAADWQLESPDWSGRLRVVANGSQLWVRLEDKTSGVLFARCPVDAHPGLAIEPVADSSRYFVLRIRDDSGRSAFVGIGFDDRSDAFDFNVAVQDHFKWLRQEEEARQAAKEMEAGPKLDLGFKEGQTIKININTRRTADSSTASGGASEALTKSPRRERQLGTWRVTYPLL</sequence>
<dbReference type="SUPFAM" id="SSF50729">
    <property type="entry name" value="PH domain-like"/>
    <property type="match status" value="1"/>
</dbReference>
<evidence type="ECO:0000256" key="2">
    <source>
        <dbReference type="ARBA" id="ARBA00022448"/>
    </source>
</evidence>
<feature type="compositionally biased region" description="Polar residues" evidence="5">
    <location>
        <begin position="890"/>
        <end position="904"/>
    </location>
</feature>
<evidence type="ECO:0000256" key="1">
    <source>
        <dbReference type="ARBA" id="ARBA00007736"/>
    </source>
</evidence>
<feature type="region of interest" description="Disordered" evidence="5">
    <location>
        <begin position="1407"/>
        <end position="1431"/>
    </location>
</feature>
<evidence type="ECO:0000313" key="8">
    <source>
        <dbReference type="WBParaSite" id="maker-uti_cns_0003833-snap-gene-0.2-mRNA-1"/>
    </source>
</evidence>
<dbReference type="FunFam" id="2.30.29.30:FF:000064">
    <property type="entry name" value="Adaptin ear-binding coat-associated protein 1"/>
    <property type="match status" value="1"/>
</dbReference>
<reference evidence="8" key="1">
    <citation type="submission" date="2016-11" db="UniProtKB">
        <authorList>
            <consortium name="WormBaseParasite"/>
        </authorList>
    </citation>
    <scope>IDENTIFICATION</scope>
</reference>
<evidence type="ECO:0000256" key="5">
    <source>
        <dbReference type="SAM" id="MobiDB-lite"/>
    </source>
</evidence>
<feature type="compositionally biased region" description="Low complexity" evidence="5">
    <location>
        <begin position="1412"/>
        <end position="1423"/>
    </location>
</feature>
<feature type="region of interest" description="Disordered" evidence="5">
    <location>
        <begin position="252"/>
        <end position="283"/>
    </location>
</feature>
<dbReference type="Proteomes" id="UP000095280">
    <property type="component" value="Unplaced"/>
</dbReference>
<feature type="region of interest" description="Disordered" evidence="5">
    <location>
        <begin position="146"/>
        <end position="173"/>
    </location>
</feature>
<feature type="compositionally biased region" description="Polar residues" evidence="5">
    <location>
        <begin position="394"/>
        <end position="407"/>
    </location>
</feature>
<comment type="similarity">
    <text evidence="1">Belongs to the NECAP family.</text>
</comment>
<dbReference type="InterPro" id="IPR012466">
    <property type="entry name" value="NECAP_PHear"/>
</dbReference>
<keyword evidence="3" id="KW-0254">Endocytosis</keyword>
<keyword evidence="7" id="KW-1185">Reference proteome</keyword>
<dbReference type="GO" id="GO:0030125">
    <property type="term" value="C:clathrin vesicle coat"/>
    <property type="evidence" value="ECO:0007669"/>
    <property type="project" value="TreeGrafter"/>
</dbReference>
<feature type="region of interest" description="Disordered" evidence="5">
    <location>
        <begin position="879"/>
        <end position="904"/>
    </location>
</feature>